<organism evidence="3 4">
    <name type="scientific">Eisenbergiella tayi</name>
    <dbReference type="NCBI Taxonomy" id="1432052"/>
    <lineage>
        <taxon>Bacteria</taxon>
        <taxon>Bacillati</taxon>
        <taxon>Bacillota</taxon>
        <taxon>Clostridia</taxon>
        <taxon>Lachnospirales</taxon>
        <taxon>Lachnospiraceae</taxon>
        <taxon>Eisenbergiella</taxon>
    </lineage>
</organism>
<dbReference type="PANTHER" id="PTHR47396">
    <property type="entry name" value="TYPE I RESTRICTION ENZYME ECOKI R PROTEIN"/>
    <property type="match status" value="1"/>
</dbReference>
<accession>A0A1E3AKM9</accession>
<dbReference type="RefSeq" id="WP_016360162.1">
    <property type="nucleotide sequence ID" value="NZ_CABMHK010000018.1"/>
</dbReference>
<proteinExistence type="predicted"/>
<protein>
    <submittedName>
        <fullName evidence="3">UvrABC system protein B</fullName>
    </submittedName>
</protein>
<dbReference type="Proteomes" id="UP000095003">
    <property type="component" value="Unassembled WGS sequence"/>
</dbReference>
<dbReference type="AlphaFoldDB" id="A0A1E3AKM9"/>
<sequence>MDEYNSNKEKLYLLNASKDNTWMEGSACGASMGGDIPGNHLLTYLEMSINSAESIDIIVSFLMESGVRLLLPALKSALDRGVNIRLLTGNYLGITQPSALTLLKYELDDRICIHLYREKNRSFHPKAYIFHYADDSEIYVGSSNISRSALTRGIEWNYRFTRKKDEQNYNRFYQEFEDLFCCRSVEVTDEVLEEYARSWKRPALQKDMERYQNNMTEVQTQLMPVFPRDAQIDALYALKKSREEGDQKALIHAATGIGKTYLAAFDSVGFNKVLFVAHREEILKQAAESFRRIRPQDEQGFFNKARKDTDRPIIFASVSSLGKEEYLNEEFFPQDYFDYIVVDEFHHAVNDSYMKIISYFKYQFLLGLTATPDRMDGRNIYEICDYNVPFKITLKDAINKGMLVPFRYYGIYDGVDYSGLPVVRGKYQQKDLDIKLIVKERCDLIYKNYKKYGSRRALGFCCSRVHAEKMAEEFCARNIPACAVYSDSDGNFSEDRTAAIEKLEKGEISVIFSVDMFNEGVDIPSLDMVMFLRPTESPVVFLQQLGRGLRKAAGKEYLTVLDFIGNYEKAGNAPFLLSGEPYSREAAEKKEQKDFDFPLDCVVDFDMRLIDLFKEMANRKETRRERIQGEYFRIKELLGGKVPARMDLFTYMDEEIYQLCMKTSNENPFNHYLDFLGDLDQLTDKEWKLFQGPGKEFLHELETTSMFKSYKMPILLAFFNDGQVKMGITEEDVYLNYRSFYERDGNWRDMDRDKGTKGFRNWKRERYLSEARKNPINYLEGSKSGFFVNKEGFMLALRDDLKDVIDEPAFVDHMKDIIDYRTMNYYRRRYEEGHKLEKEKK</sequence>
<dbReference type="InterPro" id="IPR050742">
    <property type="entry name" value="Helicase_Restrict-Modif_Enz"/>
</dbReference>
<evidence type="ECO:0000259" key="1">
    <source>
        <dbReference type="PROSITE" id="PS51192"/>
    </source>
</evidence>
<dbReference type="EMBL" id="MCGI01000005">
    <property type="protein sequence ID" value="ODM09267.1"/>
    <property type="molecule type" value="Genomic_DNA"/>
</dbReference>
<dbReference type="InterPro" id="IPR027417">
    <property type="entry name" value="P-loop_NTPase"/>
</dbReference>
<dbReference type="PANTHER" id="PTHR47396:SF1">
    <property type="entry name" value="ATP-DEPENDENT HELICASE IRC3-RELATED"/>
    <property type="match status" value="1"/>
</dbReference>
<dbReference type="SUPFAM" id="SSF52540">
    <property type="entry name" value="P-loop containing nucleoside triphosphate hydrolases"/>
    <property type="match status" value="1"/>
</dbReference>
<feature type="domain" description="Helicase C-terminal" evidence="2">
    <location>
        <begin position="444"/>
        <end position="588"/>
    </location>
</feature>
<dbReference type="InterPro" id="IPR014001">
    <property type="entry name" value="Helicase_ATP-bd"/>
</dbReference>
<evidence type="ECO:0000313" key="4">
    <source>
        <dbReference type="Proteomes" id="UP000095003"/>
    </source>
</evidence>
<dbReference type="SMART" id="SM00490">
    <property type="entry name" value="HELICc"/>
    <property type="match status" value="1"/>
</dbReference>
<dbReference type="SUPFAM" id="SSF56024">
    <property type="entry name" value="Phospholipase D/nuclease"/>
    <property type="match status" value="1"/>
</dbReference>
<reference evidence="3 4" key="1">
    <citation type="submission" date="2016-07" db="EMBL/GenBank/DDBJ databases">
        <title>Characterization of isolates of Eisenbergiella tayi derived from blood cultures, using whole genome sequencing.</title>
        <authorList>
            <person name="Burdz T."/>
            <person name="Wiebe D."/>
            <person name="Huynh C."/>
            <person name="Bernard K."/>
        </authorList>
    </citation>
    <scope>NUCLEOTIDE SEQUENCE [LARGE SCALE GENOMIC DNA]</scope>
    <source>
        <strain evidence="3 4">NML 120489</strain>
    </source>
</reference>
<dbReference type="CDD" id="cd18032">
    <property type="entry name" value="DEXHc_RE_I_III_res"/>
    <property type="match status" value="1"/>
</dbReference>
<dbReference type="InterPro" id="IPR006935">
    <property type="entry name" value="Helicase/UvrB_N"/>
</dbReference>
<evidence type="ECO:0000259" key="2">
    <source>
        <dbReference type="PROSITE" id="PS51194"/>
    </source>
</evidence>
<feature type="domain" description="Helicase ATP-binding" evidence="1">
    <location>
        <begin position="240"/>
        <end position="390"/>
    </location>
</feature>
<dbReference type="Gene3D" id="3.30.870.10">
    <property type="entry name" value="Endonuclease Chain A"/>
    <property type="match status" value="1"/>
</dbReference>
<dbReference type="GO" id="GO:0003677">
    <property type="term" value="F:DNA binding"/>
    <property type="evidence" value="ECO:0007669"/>
    <property type="project" value="InterPro"/>
</dbReference>
<dbReference type="GO" id="GO:0005829">
    <property type="term" value="C:cytosol"/>
    <property type="evidence" value="ECO:0007669"/>
    <property type="project" value="TreeGrafter"/>
</dbReference>
<dbReference type="Gene3D" id="3.40.50.300">
    <property type="entry name" value="P-loop containing nucleotide triphosphate hydrolases"/>
    <property type="match status" value="2"/>
</dbReference>
<dbReference type="CDD" id="cd09205">
    <property type="entry name" value="PLDc_N_DEXD_b3"/>
    <property type="match status" value="1"/>
</dbReference>
<dbReference type="PROSITE" id="PS51192">
    <property type="entry name" value="HELICASE_ATP_BIND_1"/>
    <property type="match status" value="1"/>
</dbReference>
<dbReference type="SMART" id="SM00487">
    <property type="entry name" value="DEXDc"/>
    <property type="match status" value="1"/>
</dbReference>
<dbReference type="Pfam" id="PF00271">
    <property type="entry name" value="Helicase_C"/>
    <property type="match status" value="1"/>
</dbReference>
<dbReference type="PATRIC" id="fig|1432052.3.peg.5556"/>
<dbReference type="GO" id="GO:0016787">
    <property type="term" value="F:hydrolase activity"/>
    <property type="evidence" value="ECO:0007669"/>
    <property type="project" value="InterPro"/>
</dbReference>
<evidence type="ECO:0000313" key="3">
    <source>
        <dbReference type="EMBL" id="ODM09267.1"/>
    </source>
</evidence>
<dbReference type="InterPro" id="IPR025202">
    <property type="entry name" value="PLD-like_dom"/>
</dbReference>
<dbReference type="GO" id="GO:0005524">
    <property type="term" value="F:ATP binding"/>
    <property type="evidence" value="ECO:0007669"/>
    <property type="project" value="InterPro"/>
</dbReference>
<dbReference type="Pfam" id="PF13091">
    <property type="entry name" value="PLDc_2"/>
    <property type="match status" value="1"/>
</dbReference>
<dbReference type="CDD" id="cd18799">
    <property type="entry name" value="SF2_C_EcoAI-like"/>
    <property type="match status" value="1"/>
</dbReference>
<dbReference type="PROSITE" id="PS51194">
    <property type="entry name" value="HELICASE_CTER"/>
    <property type="match status" value="1"/>
</dbReference>
<comment type="caution">
    <text evidence="3">The sequence shown here is derived from an EMBL/GenBank/DDBJ whole genome shotgun (WGS) entry which is preliminary data.</text>
</comment>
<dbReference type="Pfam" id="PF04851">
    <property type="entry name" value="ResIII"/>
    <property type="match status" value="1"/>
</dbReference>
<gene>
    <name evidence="3" type="primary">uvrB_2</name>
    <name evidence="3" type="ORF">BEH84_05017</name>
</gene>
<dbReference type="InterPro" id="IPR001650">
    <property type="entry name" value="Helicase_C-like"/>
</dbReference>
<name>A0A1E3AKM9_9FIRM</name>